<evidence type="ECO:0000256" key="1">
    <source>
        <dbReference type="ARBA" id="ARBA00023125"/>
    </source>
</evidence>
<dbReference type="RefSeq" id="WP_344673578.1">
    <property type="nucleotide sequence ID" value="NZ_BAAAZI010000006.1"/>
</dbReference>
<name>A0ABP7YGY7_9SPHI</name>
<dbReference type="Proteomes" id="UP001500101">
    <property type="component" value="Unassembled WGS sequence"/>
</dbReference>
<dbReference type="SUPFAM" id="SSF82607">
    <property type="entry name" value="YbaB-like"/>
    <property type="match status" value="1"/>
</dbReference>
<dbReference type="NCBIfam" id="TIGR00103">
    <property type="entry name" value="DNA_YbaB_EbfC"/>
    <property type="match status" value="1"/>
</dbReference>
<reference evidence="4" key="1">
    <citation type="journal article" date="2019" name="Int. J. Syst. Evol. Microbiol.">
        <title>The Global Catalogue of Microorganisms (GCM) 10K type strain sequencing project: providing services to taxonomists for standard genome sequencing and annotation.</title>
        <authorList>
            <consortium name="The Broad Institute Genomics Platform"/>
            <consortium name="The Broad Institute Genome Sequencing Center for Infectious Disease"/>
            <person name="Wu L."/>
            <person name="Ma J."/>
        </authorList>
    </citation>
    <scope>NUCLEOTIDE SEQUENCE [LARGE SCALE GENOMIC DNA]</scope>
    <source>
        <strain evidence="4">JCM 16704</strain>
    </source>
</reference>
<dbReference type="InterPro" id="IPR036894">
    <property type="entry name" value="YbaB-like_sf"/>
</dbReference>
<dbReference type="PANTHER" id="PTHR33449">
    <property type="entry name" value="NUCLEOID-ASSOCIATED PROTEIN YBAB"/>
    <property type="match status" value="1"/>
</dbReference>
<gene>
    <name evidence="3" type="ORF">GCM10022216_10620</name>
</gene>
<evidence type="ECO:0000256" key="2">
    <source>
        <dbReference type="HAMAP-Rule" id="MF_00274"/>
    </source>
</evidence>
<dbReference type="Gene3D" id="3.30.1310.10">
    <property type="entry name" value="Nucleoid-associated protein YbaB-like domain"/>
    <property type="match status" value="1"/>
</dbReference>
<keyword evidence="1 2" id="KW-0238">DNA-binding</keyword>
<protein>
    <recommendedName>
        <fullName evidence="2">Nucleoid-associated protein GCM10022216_10620</fullName>
    </recommendedName>
</protein>
<accession>A0ABP7YGY7</accession>
<dbReference type="PIRSF" id="PIRSF004555">
    <property type="entry name" value="UCP004555"/>
    <property type="match status" value="1"/>
</dbReference>
<proteinExistence type="inferred from homology"/>
<keyword evidence="4" id="KW-1185">Reference proteome</keyword>
<sequence>MFDKLFEAQQKAKEIKDRLDHVSVSGEAEGGKIRVIATANKEIREVKIDPEFLAEADREELEELLIVAINKAISQAENISQTEMQAASQDLLGGFGGLGNLFGNK</sequence>
<comment type="caution">
    <text evidence="3">The sequence shown here is derived from an EMBL/GenBank/DDBJ whole genome shotgun (WGS) entry which is preliminary data.</text>
</comment>
<dbReference type="EMBL" id="BAAAZI010000006">
    <property type="protein sequence ID" value="GAA4136108.1"/>
    <property type="molecule type" value="Genomic_DNA"/>
</dbReference>
<comment type="subcellular location">
    <subcellularLocation>
        <location evidence="2">Cytoplasm</location>
        <location evidence="2">Nucleoid</location>
    </subcellularLocation>
</comment>
<dbReference type="InterPro" id="IPR004401">
    <property type="entry name" value="YbaB/EbfC"/>
</dbReference>
<comment type="function">
    <text evidence="2">Binds to DNA and alters its conformation. May be involved in regulation of gene expression, nucleoid organization and DNA protection.</text>
</comment>
<dbReference type="HAMAP" id="MF_00274">
    <property type="entry name" value="DNA_YbaB_EbfC"/>
    <property type="match status" value="1"/>
</dbReference>
<dbReference type="Pfam" id="PF02575">
    <property type="entry name" value="YbaB_DNA_bd"/>
    <property type="match status" value="1"/>
</dbReference>
<evidence type="ECO:0000313" key="4">
    <source>
        <dbReference type="Proteomes" id="UP001500101"/>
    </source>
</evidence>
<dbReference type="PANTHER" id="PTHR33449:SF1">
    <property type="entry name" value="NUCLEOID-ASSOCIATED PROTEIN YBAB"/>
    <property type="match status" value="1"/>
</dbReference>
<comment type="subunit">
    <text evidence="2">Homodimer.</text>
</comment>
<comment type="similarity">
    <text evidence="2">Belongs to the YbaB/EbfC family.</text>
</comment>
<organism evidence="3 4">
    <name type="scientific">Sphingobacterium kyonggiense</name>
    <dbReference type="NCBI Taxonomy" id="714075"/>
    <lineage>
        <taxon>Bacteria</taxon>
        <taxon>Pseudomonadati</taxon>
        <taxon>Bacteroidota</taxon>
        <taxon>Sphingobacteriia</taxon>
        <taxon>Sphingobacteriales</taxon>
        <taxon>Sphingobacteriaceae</taxon>
        <taxon>Sphingobacterium</taxon>
    </lineage>
</organism>
<keyword evidence="2" id="KW-0963">Cytoplasm</keyword>
<evidence type="ECO:0000313" key="3">
    <source>
        <dbReference type="EMBL" id="GAA4136108.1"/>
    </source>
</evidence>